<dbReference type="KEGG" id="mng:MNEG_16498"/>
<feature type="non-terminal residue" evidence="2">
    <location>
        <position position="1"/>
    </location>
</feature>
<evidence type="ECO:0000256" key="1">
    <source>
        <dbReference type="SAM" id="MobiDB-lite"/>
    </source>
</evidence>
<dbReference type="AlphaFoldDB" id="A0A0D2ITY0"/>
<gene>
    <name evidence="2" type="ORF">MNEG_16498</name>
</gene>
<evidence type="ECO:0000313" key="3">
    <source>
        <dbReference type="Proteomes" id="UP000054498"/>
    </source>
</evidence>
<keyword evidence="3" id="KW-1185">Reference proteome</keyword>
<accession>A0A0D2ITY0</accession>
<protein>
    <submittedName>
        <fullName evidence="2">Uncharacterized protein</fullName>
    </submittedName>
</protein>
<dbReference type="RefSeq" id="XP_013890487.1">
    <property type="nucleotide sequence ID" value="XM_014035033.1"/>
</dbReference>
<feature type="non-terminal residue" evidence="2">
    <location>
        <position position="190"/>
    </location>
</feature>
<sequence length="190" mass="20916">AAKGAGGGRAAAAVQRPAARRRADVAAVCAAARAVPRRVGAAAAARVLLRGLQRGGGGRLRWWIRRRRRRRRRGFRPRLHPRPRRGQQQRCLRGGGFRAGAPDTVCRIRALAAAADRVWRRACRGGAGARAKRQGAAQVAAEGAGRQRLRRWQRRRRRGLAAPRALQRVREQPWLLCALRAGHALDGIAW</sequence>
<dbReference type="GeneID" id="25734263"/>
<dbReference type="EMBL" id="KK106639">
    <property type="protein sequence ID" value="KIY91467.1"/>
    <property type="molecule type" value="Genomic_DNA"/>
</dbReference>
<proteinExistence type="predicted"/>
<feature type="region of interest" description="Disordered" evidence="1">
    <location>
        <begin position="74"/>
        <end position="94"/>
    </location>
</feature>
<evidence type="ECO:0000313" key="2">
    <source>
        <dbReference type="EMBL" id="KIY91467.1"/>
    </source>
</evidence>
<feature type="compositionally biased region" description="Basic residues" evidence="1">
    <location>
        <begin position="74"/>
        <end position="87"/>
    </location>
</feature>
<reference evidence="2 3" key="1">
    <citation type="journal article" date="2013" name="BMC Genomics">
        <title>Reconstruction of the lipid metabolism for the microalga Monoraphidium neglectum from its genome sequence reveals characteristics suitable for biofuel production.</title>
        <authorList>
            <person name="Bogen C."/>
            <person name="Al-Dilaimi A."/>
            <person name="Albersmeier A."/>
            <person name="Wichmann J."/>
            <person name="Grundmann M."/>
            <person name="Rupp O."/>
            <person name="Lauersen K.J."/>
            <person name="Blifernez-Klassen O."/>
            <person name="Kalinowski J."/>
            <person name="Goesmann A."/>
            <person name="Mussgnug J.H."/>
            <person name="Kruse O."/>
        </authorList>
    </citation>
    <scope>NUCLEOTIDE SEQUENCE [LARGE SCALE GENOMIC DNA]</scope>
    <source>
        <strain evidence="2 3">SAG 48.87</strain>
    </source>
</reference>
<organism evidence="2 3">
    <name type="scientific">Monoraphidium neglectum</name>
    <dbReference type="NCBI Taxonomy" id="145388"/>
    <lineage>
        <taxon>Eukaryota</taxon>
        <taxon>Viridiplantae</taxon>
        <taxon>Chlorophyta</taxon>
        <taxon>core chlorophytes</taxon>
        <taxon>Chlorophyceae</taxon>
        <taxon>CS clade</taxon>
        <taxon>Sphaeropleales</taxon>
        <taxon>Selenastraceae</taxon>
        <taxon>Monoraphidium</taxon>
    </lineage>
</organism>
<name>A0A0D2ITY0_9CHLO</name>
<dbReference type="Proteomes" id="UP000054498">
    <property type="component" value="Unassembled WGS sequence"/>
</dbReference>